<accession>A0A8J4TCW2</accession>
<proteinExistence type="predicted"/>
<keyword evidence="2" id="KW-1185">Reference proteome</keyword>
<dbReference type="Proteomes" id="UP000748531">
    <property type="component" value="Unassembled WGS sequence"/>
</dbReference>
<reference evidence="1" key="1">
    <citation type="submission" date="2019-05" db="EMBL/GenBank/DDBJ databases">
        <title>Annotation for the trematode Paragonimus heterotremus.</title>
        <authorList>
            <person name="Choi Y.-J."/>
        </authorList>
    </citation>
    <scope>NUCLEOTIDE SEQUENCE</scope>
    <source>
        <strain evidence="1">LC</strain>
    </source>
</reference>
<comment type="caution">
    <text evidence="1">The sequence shown here is derived from an EMBL/GenBank/DDBJ whole genome shotgun (WGS) entry which is preliminary data.</text>
</comment>
<organism evidence="1 2">
    <name type="scientific">Paragonimus heterotremus</name>
    <dbReference type="NCBI Taxonomy" id="100268"/>
    <lineage>
        <taxon>Eukaryota</taxon>
        <taxon>Metazoa</taxon>
        <taxon>Spiralia</taxon>
        <taxon>Lophotrochozoa</taxon>
        <taxon>Platyhelminthes</taxon>
        <taxon>Trematoda</taxon>
        <taxon>Digenea</taxon>
        <taxon>Plagiorchiida</taxon>
        <taxon>Troglotremata</taxon>
        <taxon>Troglotrematidae</taxon>
        <taxon>Paragonimus</taxon>
    </lineage>
</organism>
<dbReference type="AlphaFoldDB" id="A0A8J4TCW2"/>
<gene>
    <name evidence="1" type="ORF">PHET_02491</name>
</gene>
<sequence length="89" mass="10209">MYATKRLERITKSVVVAFIAQVNIVHVTLTNAVLPFTHRNTRTSTIPILEFAIPYHNHLRFGQGRLTMLGRNSDSETTLQSFRRLSLIQ</sequence>
<dbReference type="EMBL" id="LUCH01000982">
    <property type="protein sequence ID" value="KAF5403903.1"/>
    <property type="molecule type" value="Genomic_DNA"/>
</dbReference>
<protein>
    <submittedName>
        <fullName evidence="1">Uncharacterized protein</fullName>
    </submittedName>
</protein>
<name>A0A8J4TCW2_9TREM</name>
<evidence type="ECO:0000313" key="1">
    <source>
        <dbReference type="EMBL" id="KAF5403903.1"/>
    </source>
</evidence>
<evidence type="ECO:0000313" key="2">
    <source>
        <dbReference type="Proteomes" id="UP000748531"/>
    </source>
</evidence>